<evidence type="ECO:0000256" key="2">
    <source>
        <dbReference type="ARBA" id="ARBA00022598"/>
    </source>
</evidence>
<evidence type="ECO:0000313" key="4">
    <source>
        <dbReference type="EMBL" id="ATZ80940.1"/>
    </source>
</evidence>
<dbReference type="PANTHER" id="PTHR23132">
    <property type="entry name" value="D-ALANINE--D-ALANINE LIGASE"/>
    <property type="match status" value="1"/>
</dbReference>
<dbReference type="GO" id="GO:0008716">
    <property type="term" value="F:D-alanine-D-alanine ligase activity"/>
    <property type="evidence" value="ECO:0007669"/>
    <property type="project" value="InterPro"/>
</dbReference>
<proteinExistence type="inferred from homology"/>
<evidence type="ECO:0000259" key="3">
    <source>
        <dbReference type="PROSITE" id="PS50975"/>
    </source>
</evidence>
<dbReference type="Pfam" id="PF07478">
    <property type="entry name" value="Dala_Dala_lig_C"/>
    <property type="match status" value="1"/>
</dbReference>
<reference evidence="4" key="1">
    <citation type="journal article" date="2017" name="Elife">
        <title>The kinetoplastid-infecting Bodo saltans virus (BsV), a window into the most abundant giant viruses in the sea.</title>
        <authorList>
            <person name="Deeg C.M."/>
            <person name="Chow C.-E.T."/>
            <person name="Suttle C.A."/>
        </authorList>
    </citation>
    <scope>NUCLEOTIDE SEQUENCE</scope>
    <source>
        <strain evidence="4">NG1</strain>
    </source>
</reference>
<dbReference type="Proteomes" id="UP000240325">
    <property type="component" value="Segment"/>
</dbReference>
<comment type="similarity">
    <text evidence="1">Belongs to the D-alanine--D-alanine ligase family.</text>
</comment>
<dbReference type="InterPro" id="IPR013815">
    <property type="entry name" value="ATP_grasp_subdomain_1"/>
</dbReference>
<sequence>MQNINLYEKLLKKINNGNKLKLLFVSPNYSGIYPYSVVDTSYFDKDKFACDSIYIRNDDINNIISKFLNENYDCVINLCDGYLENTDSIPNVNFIDELEKKNIPYTGSDKRVYCLSKLDISNCRHGVKSYHNRNIDYKYPLFIKPNNLGCSELIDSESIVYNEDELKRQIEKIRKKTSDYIIQEYINDCEYTVLIFTDKNNKLVCLDPIQIQFTNLNVNHLTNSIKLNEFDNVIYNFDIDEEDKEEIKQVCIDVYKELKLNSYVRIDLRGKKVIDCNPYPEIFGLPEEEDLNDTIIRKYYDFNIFLMDIICDSIYRHL</sequence>
<organism evidence="4">
    <name type="scientific">Bodo saltans virus</name>
    <dbReference type="NCBI Taxonomy" id="2024608"/>
    <lineage>
        <taxon>Viruses</taxon>
        <taxon>Varidnaviria</taxon>
        <taxon>Bamfordvirae</taxon>
        <taxon>Nucleocytoviricota</taxon>
        <taxon>Megaviricetes</taxon>
        <taxon>Imitervirales</taxon>
        <taxon>Mimiviridae</taxon>
        <taxon>Klosneuvirinae</taxon>
        <taxon>Theiavirus</taxon>
        <taxon>Theiavirus salishense</taxon>
    </lineage>
</organism>
<dbReference type="EMBL" id="MF782455">
    <property type="protein sequence ID" value="ATZ80940.1"/>
    <property type="molecule type" value="Genomic_DNA"/>
</dbReference>
<dbReference type="Gene3D" id="3.30.470.20">
    <property type="entry name" value="ATP-grasp fold, B domain"/>
    <property type="match status" value="1"/>
</dbReference>
<dbReference type="InterPro" id="IPR011761">
    <property type="entry name" value="ATP-grasp"/>
</dbReference>
<dbReference type="GO" id="GO:0046872">
    <property type="term" value="F:metal ion binding"/>
    <property type="evidence" value="ECO:0007669"/>
    <property type="project" value="InterPro"/>
</dbReference>
<dbReference type="Gene3D" id="3.30.1490.20">
    <property type="entry name" value="ATP-grasp fold, A domain"/>
    <property type="match status" value="1"/>
</dbReference>
<dbReference type="PROSITE" id="PS50975">
    <property type="entry name" value="ATP_GRASP"/>
    <property type="match status" value="1"/>
</dbReference>
<accession>A0A2H4UVJ7</accession>
<gene>
    <name evidence="4" type="ORF">BMW23_0895</name>
</gene>
<keyword evidence="5" id="KW-1185">Reference proteome</keyword>
<keyword evidence="2 4" id="KW-0436">Ligase</keyword>
<dbReference type="GO" id="GO:0005524">
    <property type="term" value="F:ATP binding"/>
    <property type="evidence" value="ECO:0007669"/>
    <property type="project" value="InterPro"/>
</dbReference>
<dbReference type="SUPFAM" id="SSF56059">
    <property type="entry name" value="Glutathione synthetase ATP-binding domain-like"/>
    <property type="match status" value="1"/>
</dbReference>
<dbReference type="PANTHER" id="PTHR23132:SF23">
    <property type="entry name" value="D-ALANINE--D-ALANINE LIGASE B"/>
    <property type="match status" value="1"/>
</dbReference>
<evidence type="ECO:0000256" key="1">
    <source>
        <dbReference type="ARBA" id="ARBA00010871"/>
    </source>
</evidence>
<evidence type="ECO:0000313" key="5">
    <source>
        <dbReference type="Proteomes" id="UP000240325"/>
    </source>
</evidence>
<name>A0A2H4UVJ7_9VIRU</name>
<dbReference type="InterPro" id="IPR011095">
    <property type="entry name" value="Dala_Dala_lig_C"/>
</dbReference>
<feature type="domain" description="ATP-grasp" evidence="3">
    <location>
        <begin position="112"/>
        <end position="311"/>
    </location>
</feature>
<protein>
    <submittedName>
        <fullName evidence="4">D-alanine-D-alanine ligase</fullName>
    </submittedName>
</protein>